<keyword evidence="1" id="KW-0812">Transmembrane</keyword>
<accession>A0AAV6KJD3</accession>
<keyword evidence="1" id="KW-0472">Membrane</keyword>
<name>A0AAV6KJD3_9ERIC</name>
<protein>
    <recommendedName>
        <fullName evidence="6">Transposase</fullName>
    </recommendedName>
</protein>
<feature type="domain" description="hAT-like transposase RNase-H fold" evidence="3">
    <location>
        <begin position="1"/>
        <end position="69"/>
    </location>
</feature>
<gene>
    <name evidence="4" type="ORF">RHGRI_010699</name>
</gene>
<dbReference type="Pfam" id="PF05699">
    <property type="entry name" value="Dimer_Tnp_hAT"/>
    <property type="match status" value="1"/>
</dbReference>
<feature type="transmembrane region" description="Helical" evidence="1">
    <location>
        <begin position="238"/>
        <end position="258"/>
    </location>
</feature>
<feature type="domain" description="HAT C-terminal dimerisation" evidence="2">
    <location>
        <begin position="119"/>
        <end position="205"/>
    </location>
</feature>
<evidence type="ECO:0000313" key="5">
    <source>
        <dbReference type="Proteomes" id="UP000823749"/>
    </source>
</evidence>
<dbReference type="GO" id="GO:0046983">
    <property type="term" value="F:protein dimerization activity"/>
    <property type="evidence" value="ECO:0007669"/>
    <property type="project" value="InterPro"/>
</dbReference>
<dbReference type="GO" id="GO:0003677">
    <property type="term" value="F:DNA binding"/>
    <property type="evidence" value="ECO:0007669"/>
    <property type="project" value="InterPro"/>
</dbReference>
<dbReference type="PANTHER" id="PTHR23272:SF193">
    <property type="entry name" value="OS07G0624100 PROTEIN"/>
    <property type="match status" value="1"/>
</dbReference>
<evidence type="ECO:0000313" key="4">
    <source>
        <dbReference type="EMBL" id="KAG5552685.1"/>
    </source>
</evidence>
<dbReference type="Pfam" id="PF14372">
    <property type="entry name" value="hAT-like_RNase-H"/>
    <property type="match status" value="1"/>
</dbReference>
<dbReference type="InterPro" id="IPR025525">
    <property type="entry name" value="hAT-like_transposase_RNase-H"/>
</dbReference>
<evidence type="ECO:0000259" key="3">
    <source>
        <dbReference type="Pfam" id="PF14372"/>
    </source>
</evidence>
<keyword evidence="5" id="KW-1185">Reference proteome</keyword>
<dbReference type="InterPro" id="IPR012337">
    <property type="entry name" value="RNaseH-like_sf"/>
</dbReference>
<comment type="caution">
    <text evidence="4">The sequence shown here is derived from an EMBL/GenBank/DDBJ whole genome shotgun (WGS) entry which is preliminary data.</text>
</comment>
<dbReference type="SUPFAM" id="SSF53098">
    <property type="entry name" value="Ribonuclease H-like"/>
    <property type="match status" value="1"/>
</dbReference>
<sequence length="259" mass="29882">MATDMKVKFDKYWGIGDKFNLLLYVAVVLDPRNKKKFLKFSFMSKYGEDVADIMMVKVEDALTKLFNYYKTVYDSLNVEVRIEDEEMPTVVDDNDTYAIIASQFNTYLEGVFFNSSMSELDKYLTDVVEKVPKGEEGKFDLMNWWKVNSSKYKVLSLLARDVLAMPVSTVASESAFSTGGRILYPFRSSFNPETVEMLVCTQNWLQSNVPISLRKVIDDVEQIEQSFAGNKLISNKHVFFIFYDVFLQILITFSIFLVP</sequence>
<dbReference type="EMBL" id="JACTNZ010000004">
    <property type="protein sequence ID" value="KAG5552685.1"/>
    <property type="molecule type" value="Genomic_DNA"/>
</dbReference>
<organism evidence="4 5">
    <name type="scientific">Rhododendron griersonianum</name>
    <dbReference type="NCBI Taxonomy" id="479676"/>
    <lineage>
        <taxon>Eukaryota</taxon>
        <taxon>Viridiplantae</taxon>
        <taxon>Streptophyta</taxon>
        <taxon>Embryophyta</taxon>
        <taxon>Tracheophyta</taxon>
        <taxon>Spermatophyta</taxon>
        <taxon>Magnoliopsida</taxon>
        <taxon>eudicotyledons</taxon>
        <taxon>Gunneridae</taxon>
        <taxon>Pentapetalae</taxon>
        <taxon>asterids</taxon>
        <taxon>Ericales</taxon>
        <taxon>Ericaceae</taxon>
        <taxon>Ericoideae</taxon>
        <taxon>Rhodoreae</taxon>
        <taxon>Rhododendron</taxon>
    </lineage>
</organism>
<dbReference type="InterPro" id="IPR008906">
    <property type="entry name" value="HATC_C_dom"/>
</dbReference>
<evidence type="ECO:0000259" key="2">
    <source>
        <dbReference type="Pfam" id="PF05699"/>
    </source>
</evidence>
<reference evidence="4" key="1">
    <citation type="submission" date="2020-08" db="EMBL/GenBank/DDBJ databases">
        <title>Plant Genome Project.</title>
        <authorList>
            <person name="Zhang R.-G."/>
        </authorList>
    </citation>
    <scope>NUCLEOTIDE SEQUENCE</scope>
    <source>
        <strain evidence="4">WSP0</strain>
        <tissue evidence="4">Leaf</tissue>
    </source>
</reference>
<keyword evidence="1" id="KW-1133">Transmembrane helix</keyword>
<evidence type="ECO:0008006" key="6">
    <source>
        <dbReference type="Google" id="ProtNLM"/>
    </source>
</evidence>
<dbReference type="Proteomes" id="UP000823749">
    <property type="component" value="Chromosome 4"/>
</dbReference>
<dbReference type="AlphaFoldDB" id="A0AAV6KJD3"/>
<dbReference type="PANTHER" id="PTHR23272">
    <property type="entry name" value="BED FINGER-RELATED"/>
    <property type="match status" value="1"/>
</dbReference>
<evidence type="ECO:0000256" key="1">
    <source>
        <dbReference type="SAM" id="Phobius"/>
    </source>
</evidence>
<proteinExistence type="predicted"/>